<dbReference type="EMBL" id="AVOT02005766">
    <property type="protein sequence ID" value="MBW0479911.1"/>
    <property type="molecule type" value="Genomic_DNA"/>
</dbReference>
<keyword evidence="2" id="KW-1185">Reference proteome</keyword>
<accession>A0A9Q3C7I9</accession>
<comment type="caution">
    <text evidence="1">The sequence shown here is derived from an EMBL/GenBank/DDBJ whole genome shotgun (WGS) entry which is preliminary data.</text>
</comment>
<reference evidence="1" key="1">
    <citation type="submission" date="2021-03" db="EMBL/GenBank/DDBJ databases">
        <title>Draft genome sequence of rust myrtle Austropuccinia psidii MF-1, a brazilian biotype.</title>
        <authorList>
            <person name="Quecine M.C."/>
            <person name="Pachon D.M.R."/>
            <person name="Bonatelli M.L."/>
            <person name="Correr F.H."/>
            <person name="Franceschini L.M."/>
            <person name="Leite T.F."/>
            <person name="Margarido G.R.A."/>
            <person name="Almeida C.A."/>
            <person name="Ferrarezi J.A."/>
            <person name="Labate C.A."/>
        </authorList>
    </citation>
    <scope>NUCLEOTIDE SEQUENCE</scope>
    <source>
        <strain evidence="1">MF-1</strain>
    </source>
</reference>
<gene>
    <name evidence="1" type="ORF">O181_019626</name>
</gene>
<dbReference type="Proteomes" id="UP000765509">
    <property type="component" value="Unassembled WGS sequence"/>
</dbReference>
<dbReference type="AlphaFoldDB" id="A0A9Q3C7I9"/>
<sequence length="149" mass="17049">MQSGLVSYAFINDLPERSFLSLNAAYPLQCFSFAICLSGLLFEAIELHVQQPWLLTLRARYAPLRKAFRWMQLAGSFLVRHFDLALKAAAIFSCACVLGEPTTKDFRHWLIKWYPLSVMGIVWASRRAMKTTQSEITQLRKSQYALKGV</sequence>
<proteinExistence type="predicted"/>
<protein>
    <submittedName>
        <fullName evidence="1">Uncharacterized protein</fullName>
    </submittedName>
</protein>
<name>A0A9Q3C7I9_9BASI</name>
<evidence type="ECO:0000313" key="2">
    <source>
        <dbReference type="Proteomes" id="UP000765509"/>
    </source>
</evidence>
<organism evidence="1 2">
    <name type="scientific">Austropuccinia psidii MF-1</name>
    <dbReference type="NCBI Taxonomy" id="1389203"/>
    <lineage>
        <taxon>Eukaryota</taxon>
        <taxon>Fungi</taxon>
        <taxon>Dikarya</taxon>
        <taxon>Basidiomycota</taxon>
        <taxon>Pucciniomycotina</taxon>
        <taxon>Pucciniomycetes</taxon>
        <taxon>Pucciniales</taxon>
        <taxon>Sphaerophragmiaceae</taxon>
        <taxon>Austropuccinia</taxon>
    </lineage>
</organism>
<evidence type="ECO:0000313" key="1">
    <source>
        <dbReference type="EMBL" id="MBW0479911.1"/>
    </source>
</evidence>